<sequence length="194" mass="22455">MKEHLQAARLNYPRVSEIIHPYSRMGFENIDMEVLANACERGTKVHAICKALMDGYFIPSIDEECKPYIDSFNLWMGENKFTAMESEKRYYDDENKFTGQIDMIVKQDGKTILYDIKTSATKSKAWPVQLTAYAHLIMLGGTKIDSVAVIQLKKTGKKPTIHQYEDLTEYGRLFTGLLLNYNYFLRKKEKTNDN</sequence>
<organism evidence="2">
    <name type="scientific">marine sediment metagenome</name>
    <dbReference type="NCBI Taxonomy" id="412755"/>
    <lineage>
        <taxon>unclassified sequences</taxon>
        <taxon>metagenomes</taxon>
        <taxon>ecological metagenomes</taxon>
    </lineage>
</organism>
<comment type="caution">
    <text evidence="2">The sequence shown here is derived from an EMBL/GenBank/DDBJ whole genome shotgun (WGS) entry which is preliminary data.</text>
</comment>
<dbReference type="Pfam" id="PF12705">
    <property type="entry name" value="PDDEXK_1"/>
    <property type="match status" value="1"/>
</dbReference>
<evidence type="ECO:0000259" key="1">
    <source>
        <dbReference type="Pfam" id="PF12705"/>
    </source>
</evidence>
<name>A0A0F9SZB4_9ZZZZ</name>
<feature type="domain" description="PD-(D/E)XK endonuclease-like" evidence="1">
    <location>
        <begin position="62"/>
        <end position="152"/>
    </location>
</feature>
<accession>A0A0F9SZB4</accession>
<dbReference type="Gene3D" id="3.90.320.10">
    <property type="match status" value="1"/>
</dbReference>
<reference evidence="2" key="1">
    <citation type="journal article" date="2015" name="Nature">
        <title>Complex archaea that bridge the gap between prokaryotes and eukaryotes.</title>
        <authorList>
            <person name="Spang A."/>
            <person name="Saw J.H."/>
            <person name="Jorgensen S.L."/>
            <person name="Zaremba-Niedzwiedzka K."/>
            <person name="Martijn J."/>
            <person name="Lind A.E."/>
            <person name="van Eijk R."/>
            <person name="Schleper C."/>
            <person name="Guy L."/>
            <person name="Ettema T.J."/>
        </authorList>
    </citation>
    <scope>NUCLEOTIDE SEQUENCE</scope>
</reference>
<protein>
    <recommendedName>
        <fullName evidence="1">PD-(D/E)XK endonuclease-like domain-containing protein</fullName>
    </recommendedName>
</protein>
<gene>
    <name evidence="2" type="ORF">LCGC14_0456990</name>
</gene>
<dbReference type="AlphaFoldDB" id="A0A0F9SZB4"/>
<evidence type="ECO:0000313" key="2">
    <source>
        <dbReference type="EMBL" id="KKN67912.1"/>
    </source>
</evidence>
<dbReference type="InterPro" id="IPR038726">
    <property type="entry name" value="PDDEXK_AddAB-type"/>
</dbReference>
<dbReference type="InterPro" id="IPR011604">
    <property type="entry name" value="PDDEXK-like_dom_sf"/>
</dbReference>
<dbReference type="EMBL" id="LAZR01000463">
    <property type="protein sequence ID" value="KKN67912.1"/>
    <property type="molecule type" value="Genomic_DNA"/>
</dbReference>
<proteinExistence type="predicted"/>